<evidence type="ECO:0000313" key="1">
    <source>
        <dbReference type="EMBL" id="TQJ14721.1"/>
    </source>
</evidence>
<evidence type="ECO:0000313" key="2">
    <source>
        <dbReference type="Proteomes" id="UP000320806"/>
    </source>
</evidence>
<gene>
    <name evidence="1" type="ORF">FB459_2222</name>
</gene>
<protein>
    <submittedName>
        <fullName evidence="1">Uncharacterized protein</fullName>
    </submittedName>
</protein>
<dbReference type="EMBL" id="VFMO01000001">
    <property type="protein sequence ID" value="TQJ14721.1"/>
    <property type="molecule type" value="Genomic_DNA"/>
</dbReference>
<keyword evidence="2" id="KW-1185">Reference proteome</keyword>
<proteinExistence type="predicted"/>
<comment type="caution">
    <text evidence="1">The sequence shown here is derived from an EMBL/GenBank/DDBJ whole genome shotgun (WGS) entry which is preliminary data.</text>
</comment>
<organism evidence="1 2">
    <name type="scientific">Yimella lutea</name>
    <dbReference type="NCBI Taxonomy" id="587872"/>
    <lineage>
        <taxon>Bacteria</taxon>
        <taxon>Bacillati</taxon>
        <taxon>Actinomycetota</taxon>
        <taxon>Actinomycetes</taxon>
        <taxon>Micrococcales</taxon>
        <taxon>Dermacoccaceae</taxon>
        <taxon>Yimella</taxon>
    </lineage>
</organism>
<name>A0A542EHB2_9MICO</name>
<accession>A0A542EHB2</accession>
<dbReference type="AlphaFoldDB" id="A0A542EHB2"/>
<dbReference type="RefSeq" id="WP_141928493.1">
    <property type="nucleotide sequence ID" value="NZ_BAABCI010000024.1"/>
</dbReference>
<reference evidence="1 2" key="1">
    <citation type="submission" date="2019-06" db="EMBL/GenBank/DDBJ databases">
        <title>Sequencing the genomes of 1000 actinobacteria strains.</title>
        <authorList>
            <person name="Klenk H.-P."/>
        </authorList>
    </citation>
    <scope>NUCLEOTIDE SEQUENCE [LARGE SCALE GENOMIC DNA]</scope>
    <source>
        <strain evidence="1 2">DSM 19828</strain>
    </source>
</reference>
<dbReference type="Proteomes" id="UP000320806">
    <property type="component" value="Unassembled WGS sequence"/>
</dbReference>
<sequence length="60" mass="6840">MADNTSSAYYEQAAVEALDRNDFERANIYAQLSQSAAVREQAVRLIPVLRDIRLTLQNLR</sequence>